<reference evidence="2 3" key="1">
    <citation type="submission" date="2023-03" db="EMBL/GenBank/DDBJ databases">
        <title>YIM 133296 draft genome.</title>
        <authorList>
            <person name="Xiong L."/>
        </authorList>
    </citation>
    <scope>NUCLEOTIDE SEQUENCE [LARGE SCALE GENOMIC DNA]</scope>
    <source>
        <strain evidence="2 3">YIM 133296</strain>
    </source>
</reference>
<organism evidence="2 3">
    <name type="scientific">Luteipulveratus flavus</name>
    <dbReference type="NCBI Taxonomy" id="3031728"/>
    <lineage>
        <taxon>Bacteria</taxon>
        <taxon>Bacillati</taxon>
        <taxon>Actinomycetota</taxon>
        <taxon>Actinomycetes</taxon>
        <taxon>Micrococcales</taxon>
        <taxon>Dermacoccaceae</taxon>
        <taxon>Luteipulveratus</taxon>
    </lineage>
</organism>
<dbReference type="EMBL" id="JAROAV010000012">
    <property type="protein sequence ID" value="MDF8263536.1"/>
    <property type="molecule type" value="Genomic_DNA"/>
</dbReference>
<comment type="caution">
    <text evidence="2">The sequence shown here is derived from an EMBL/GenBank/DDBJ whole genome shotgun (WGS) entry which is preliminary data.</text>
</comment>
<keyword evidence="3" id="KW-1185">Reference proteome</keyword>
<evidence type="ECO:0000313" key="2">
    <source>
        <dbReference type="EMBL" id="MDF8263536.1"/>
    </source>
</evidence>
<evidence type="ECO:0000313" key="3">
    <source>
        <dbReference type="Proteomes" id="UP001528912"/>
    </source>
</evidence>
<accession>A0ABT6C3J7</accession>
<gene>
    <name evidence="2" type="ORF">P4R38_04655</name>
</gene>
<feature type="transmembrane region" description="Helical" evidence="1">
    <location>
        <begin position="12"/>
        <end position="32"/>
    </location>
</feature>
<dbReference type="Proteomes" id="UP001528912">
    <property type="component" value="Unassembled WGS sequence"/>
</dbReference>
<sequence length="71" mass="7709">MIETYRQWIERHPVVAAFLVCPLACAVCYVAIDATGAFGHRGVLRSVVMGALTGVLVGALLLYGGYIRRQD</sequence>
<protein>
    <submittedName>
        <fullName evidence="2">Uncharacterized protein</fullName>
    </submittedName>
</protein>
<dbReference type="RefSeq" id="WP_277191248.1">
    <property type="nucleotide sequence ID" value="NZ_JAROAV010000012.1"/>
</dbReference>
<evidence type="ECO:0000256" key="1">
    <source>
        <dbReference type="SAM" id="Phobius"/>
    </source>
</evidence>
<keyword evidence="1" id="KW-0472">Membrane</keyword>
<keyword evidence="1" id="KW-0812">Transmembrane</keyword>
<feature type="transmembrane region" description="Helical" evidence="1">
    <location>
        <begin position="44"/>
        <end position="66"/>
    </location>
</feature>
<keyword evidence="1" id="KW-1133">Transmembrane helix</keyword>
<proteinExistence type="predicted"/>
<name>A0ABT6C3J7_9MICO</name>